<comment type="caution">
    <text evidence="2">The sequence shown here is derived from an EMBL/GenBank/DDBJ whole genome shotgun (WGS) entry which is preliminary data.</text>
</comment>
<keyword evidence="3" id="KW-1185">Reference proteome</keyword>
<protein>
    <recommendedName>
        <fullName evidence="1">DUF3850 domain-containing protein</fullName>
    </recommendedName>
</protein>
<gene>
    <name evidence="2" type="ORF">J2S15_000713</name>
</gene>
<evidence type="ECO:0000313" key="3">
    <source>
        <dbReference type="Proteomes" id="UP001230220"/>
    </source>
</evidence>
<dbReference type="Proteomes" id="UP001230220">
    <property type="component" value="Unassembled WGS sequence"/>
</dbReference>
<reference evidence="2 3" key="1">
    <citation type="submission" date="2023-07" db="EMBL/GenBank/DDBJ databases">
        <title>Genomic Encyclopedia of Type Strains, Phase IV (KMG-IV): sequencing the most valuable type-strain genomes for metagenomic binning, comparative biology and taxonomic classification.</title>
        <authorList>
            <person name="Goeker M."/>
        </authorList>
    </citation>
    <scope>NUCLEOTIDE SEQUENCE [LARGE SCALE GENOMIC DNA]</scope>
    <source>
        <strain evidence="2 3">DSM 16784</strain>
    </source>
</reference>
<evidence type="ECO:0000313" key="2">
    <source>
        <dbReference type="EMBL" id="MDQ0359982.1"/>
    </source>
</evidence>
<feature type="domain" description="DUF3850" evidence="1">
    <location>
        <begin position="8"/>
        <end position="79"/>
    </location>
</feature>
<evidence type="ECO:0000259" key="1">
    <source>
        <dbReference type="Pfam" id="PF12961"/>
    </source>
</evidence>
<dbReference type="InterPro" id="IPR015947">
    <property type="entry name" value="PUA-like_sf"/>
</dbReference>
<accession>A0ABU0DZC1</accession>
<proteinExistence type="predicted"/>
<sequence>MMNEVKEHNLKIAPYFFEQQLSGRKSWELRYNDRDYNIGDILYLHEWDKKKGYSKRILKVQVVDMLKDYYLLKDDVVLLTTKILDRTQALFTDW</sequence>
<organism evidence="2 3">
    <name type="scientific">Breznakia pachnodae</name>
    <dbReference type="NCBI Taxonomy" id="265178"/>
    <lineage>
        <taxon>Bacteria</taxon>
        <taxon>Bacillati</taxon>
        <taxon>Bacillota</taxon>
        <taxon>Erysipelotrichia</taxon>
        <taxon>Erysipelotrichales</taxon>
        <taxon>Erysipelotrichaceae</taxon>
        <taxon>Breznakia</taxon>
    </lineage>
</organism>
<dbReference type="InterPro" id="IPR039440">
    <property type="entry name" value="DUF3850"/>
</dbReference>
<dbReference type="Pfam" id="PF12961">
    <property type="entry name" value="DUF3850"/>
    <property type="match status" value="1"/>
</dbReference>
<dbReference type="SUPFAM" id="SSF88697">
    <property type="entry name" value="PUA domain-like"/>
    <property type="match status" value="1"/>
</dbReference>
<name>A0ABU0DZC1_9FIRM</name>
<dbReference type="EMBL" id="JAUSUR010000001">
    <property type="protein sequence ID" value="MDQ0359982.1"/>
    <property type="molecule type" value="Genomic_DNA"/>
</dbReference>
<dbReference type="Gene3D" id="2.30.130.30">
    <property type="entry name" value="Hypothetical protein"/>
    <property type="match status" value="1"/>
</dbReference>